<dbReference type="Gene3D" id="2.40.40.20">
    <property type="match status" value="1"/>
</dbReference>
<feature type="domain" description="Molybdopterin dinucleotide-binding" evidence="1">
    <location>
        <begin position="13"/>
        <end position="106"/>
    </location>
</feature>
<dbReference type="InterPro" id="IPR006657">
    <property type="entry name" value="MoPterin_dinucl-bd_dom"/>
</dbReference>
<evidence type="ECO:0000259" key="1">
    <source>
        <dbReference type="Pfam" id="PF01568"/>
    </source>
</evidence>
<dbReference type="EMBL" id="AP027735">
    <property type="protein sequence ID" value="BDZ56790.1"/>
    <property type="molecule type" value="Genomic_DNA"/>
</dbReference>
<name>A0ABM8H7N9_9MICO</name>
<keyword evidence="3" id="KW-1185">Reference proteome</keyword>
<dbReference type="InterPro" id="IPR009010">
    <property type="entry name" value="Asp_de-COase-like_dom_sf"/>
</dbReference>
<sequence length="121" mass="12566">MPRPLVGEAVLATWSQLLDLGLMQQNEPFLAGTAHRPVVRLSAATAQGVGVVEGQPLNVSTKRGTITLPARITAMPDHVVWLPTNSPGSTVRATLGAVGGDLVRLTPGEALPQQTTKDGVA</sequence>
<reference evidence="3" key="1">
    <citation type="journal article" date="2019" name="Int. J. Syst. Evol. Microbiol.">
        <title>The Global Catalogue of Microorganisms (GCM) 10K type strain sequencing project: providing services to taxonomists for standard genome sequencing and annotation.</title>
        <authorList>
            <consortium name="The Broad Institute Genomics Platform"/>
            <consortium name="The Broad Institute Genome Sequencing Center for Infectious Disease"/>
            <person name="Wu L."/>
            <person name="Ma J."/>
        </authorList>
    </citation>
    <scope>NUCLEOTIDE SEQUENCE [LARGE SCALE GENOMIC DNA]</scope>
    <source>
        <strain evidence="3">NBRC 110608</strain>
    </source>
</reference>
<organism evidence="2 3">
    <name type="scientific">Barrientosiimonas endolithica</name>
    <dbReference type="NCBI Taxonomy" id="1535208"/>
    <lineage>
        <taxon>Bacteria</taxon>
        <taxon>Bacillati</taxon>
        <taxon>Actinomycetota</taxon>
        <taxon>Actinomycetes</taxon>
        <taxon>Micrococcales</taxon>
        <taxon>Dermacoccaceae</taxon>
        <taxon>Barrientosiimonas</taxon>
    </lineage>
</organism>
<proteinExistence type="predicted"/>
<protein>
    <recommendedName>
        <fullName evidence="1">Molybdopterin dinucleotide-binding domain-containing protein</fullName>
    </recommendedName>
</protein>
<dbReference type="Pfam" id="PF01568">
    <property type="entry name" value="Molydop_binding"/>
    <property type="match status" value="1"/>
</dbReference>
<dbReference type="SUPFAM" id="SSF50692">
    <property type="entry name" value="ADC-like"/>
    <property type="match status" value="1"/>
</dbReference>
<gene>
    <name evidence="2" type="ORF">GCM10025872_04470</name>
</gene>
<accession>A0ABM8H7N9</accession>
<dbReference type="Proteomes" id="UP001321421">
    <property type="component" value="Chromosome"/>
</dbReference>
<evidence type="ECO:0000313" key="2">
    <source>
        <dbReference type="EMBL" id="BDZ56790.1"/>
    </source>
</evidence>
<evidence type="ECO:0000313" key="3">
    <source>
        <dbReference type="Proteomes" id="UP001321421"/>
    </source>
</evidence>